<sequence length="1432" mass="163489">MSFVGQVVSFIGESASSSFFQSLLDKIECPELLKFAHERQVLAEIRNWEKFFTAIQVVLDDAEEKQMEDRLVESWLSDLKNLAYDVEDILDEFATEFLQRRLKGERQASASKLRKLIHSVTATISPGTVFFNSTLMSKMVEITARFQEIAKQQQDLGLIKKNVGGTSSSKVCIRPSSTCLHHEPEVYGRDEDKRKLLDLLLRDETSDVKVGVIPIVGMGGVGKTTLTRLVYNDKASQQQFQVKSWVCVSDEFDILRITKSILESITLKSCDLKELNQVQLKLHEKLAGKKFLIVLDDVWNKNYDDLNALCSPLMCGAPGSKVILTTRDEAVARTMGNTEFQNLSCFSDEHCWSIFVDHAFGRRRIADPNLEVIHEKVINKYSGLPLAARTLVGLLRSKPREEWENVLNSKIWNLQGGGNSILPVLRLSYYHLPSHLKRCFAYCAIFPKDYVFRKKQLVLLWMAEGLIEQQDDQHMEDVGDEYFQDLFSRSFFQSSSTGGFIMHDLVNDLAQSVAGETSRHFSYICMYYGQIERFVPFLRIKCLRTFLAFSIEENCGSHRLMHLYYFANCIPSVLLSKLRCLRVLSFRDLKHLRYLDLSYTNIITLPEATTSLCNLQTMLLKGCYNLKKLPSEMQNLINLRHLDIKGVRLYEGMPLGIKDLTSVRTLSDFVAGRSGEAGITALLNLKFLRGAHCISMLQNVANASDDVREPILMDNERIDSLAVGWGFQNTPDESRDRDVLDRMQPHENLKKLTMVHYGGTEFPLWIDDPLFHNLVRLKLEDCKNCVTLPHLGLLSSLRNLVIERFPNVKVVDHEFYGEGNLNPFPALETLHLKSMRQWEYWNGYGVEFPRLLELSIIWCPKLLGQLPSHLPSLQNLVIEQCLQLVVSFQSLPLISHLQIEECRKLELGGGFSSANLMKVYGELFLFPPEEFMQGLRKLEMLTIGRDVRVYPFLSCPRGPCWVLFEGIIENEELLQRGIADSEIEILEFRRCKSLQKLPPWLHSIKSLRELLIEGCARLISLPDAVIYSSLCLEELKIESCDSLISIGRHQLPPTLKWLQISRCQKLQRLLDEDIIGRDPNSSNLQHLKIDDCGSLTFLGKLPPSLKDLVITSFGFDSEISAKLESIAERFNSTTSLESIKIGYLPNLKSLPENLHMLTSLHNIWIYNCPSLVSFPQGGLPTLRLKSLTVDDCEKLEVLPDNMHNLTSLQELIVKNCPSLVYFPQGGLPIAHLRKLRVEFCEKLKTLPHNMHNLTCLEELTLKYCPSIVSFPEEGFPTNLTSVCIHKVEICKPLNWHLHRLTSLKKLSITGKCHRMVSFPQDEIDMKLPASLTNLTIEGFQDLIYLSNKGFQSLTSLEYLRIERCPKLAYFPKNGLPPSLLQLHIHHCPLLQQRCQKGKRKEKSEDSELAQIPLVFQIPPLKRKTQLNSTQLN</sequence>
<comment type="caution">
    <text evidence="10">The sequence shown here is derived from an EMBL/GenBank/DDBJ whole genome shotgun (WGS) entry which is preliminary data.</text>
</comment>
<dbReference type="PANTHER" id="PTHR36766">
    <property type="entry name" value="PLANT BROAD-SPECTRUM MILDEW RESISTANCE PROTEIN RPW8"/>
    <property type="match status" value="1"/>
</dbReference>
<dbReference type="Pfam" id="PF25019">
    <property type="entry name" value="LRR_R13L1-DRL21"/>
    <property type="match status" value="1"/>
</dbReference>
<dbReference type="PRINTS" id="PR00364">
    <property type="entry name" value="DISEASERSIST"/>
</dbReference>
<evidence type="ECO:0000259" key="8">
    <source>
        <dbReference type="Pfam" id="PF23559"/>
    </source>
</evidence>
<evidence type="ECO:0000256" key="2">
    <source>
        <dbReference type="ARBA" id="ARBA00022737"/>
    </source>
</evidence>
<dbReference type="Gene3D" id="1.20.5.4130">
    <property type="match status" value="1"/>
</dbReference>
<dbReference type="InterPro" id="IPR058922">
    <property type="entry name" value="WHD_DRP"/>
</dbReference>
<evidence type="ECO:0000259" key="7">
    <source>
        <dbReference type="Pfam" id="PF18052"/>
    </source>
</evidence>
<dbReference type="EMBL" id="JARPOI010000008">
    <property type="protein sequence ID" value="KAJ9174554.1"/>
    <property type="molecule type" value="Genomic_DNA"/>
</dbReference>
<feature type="domain" description="Disease resistance protein winged helix" evidence="8">
    <location>
        <begin position="445"/>
        <end position="510"/>
    </location>
</feature>
<keyword evidence="5" id="KW-0067">ATP-binding</keyword>
<dbReference type="InterPro" id="IPR041118">
    <property type="entry name" value="Rx_N"/>
</dbReference>
<keyword evidence="4" id="KW-0611">Plant defense</keyword>
<dbReference type="SUPFAM" id="SSF52058">
    <property type="entry name" value="L domain-like"/>
    <property type="match status" value="3"/>
</dbReference>
<dbReference type="InterPro" id="IPR042197">
    <property type="entry name" value="Apaf_helical"/>
</dbReference>
<dbReference type="Gene3D" id="3.40.50.300">
    <property type="entry name" value="P-loop containing nucleotide triphosphate hydrolases"/>
    <property type="match status" value="1"/>
</dbReference>
<dbReference type="SUPFAM" id="SSF52540">
    <property type="entry name" value="P-loop containing nucleoside triphosphate hydrolases"/>
    <property type="match status" value="1"/>
</dbReference>
<dbReference type="InterPro" id="IPR056789">
    <property type="entry name" value="LRR_R13L1-DRL21"/>
</dbReference>
<protein>
    <recommendedName>
        <fullName evidence="12">Disease resistance RPP13-like protein 1</fullName>
    </recommendedName>
</protein>
<keyword evidence="11" id="KW-1185">Reference proteome</keyword>
<dbReference type="InterPro" id="IPR036388">
    <property type="entry name" value="WH-like_DNA-bd_sf"/>
</dbReference>
<dbReference type="Pfam" id="PF00931">
    <property type="entry name" value="NB-ARC"/>
    <property type="match status" value="1"/>
</dbReference>
<keyword evidence="1" id="KW-0433">Leucine-rich repeat</keyword>
<evidence type="ECO:0000256" key="4">
    <source>
        <dbReference type="ARBA" id="ARBA00022821"/>
    </source>
</evidence>
<reference evidence="10 11" key="1">
    <citation type="journal article" date="2023" name="Plant Biotechnol. J.">
        <title>Chromosome-level wild Hevea brasiliensis genome provides new tools for genomic-assisted breeding and valuable loci to elevate rubber yield.</title>
        <authorList>
            <person name="Cheng H."/>
            <person name="Song X."/>
            <person name="Hu Y."/>
            <person name="Wu T."/>
            <person name="Yang Q."/>
            <person name="An Z."/>
            <person name="Feng S."/>
            <person name="Deng Z."/>
            <person name="Wu W."/>
            <person name="Zeng X."/>
            <person name="Tu M."/>
            <person name="Wang X."/>
            <person name="Huang H."/>
        </authorList>
    </citation>
    <scope>NUCLEOTIDE SEQUENCE [LARGE SCALE GENOMIC DNA]</scope>
    <source>
        <strain evidence="10">MT/VB/25A 57/8</strain>
    </source>
</reference>
<dbReference type="Gene3D" id="1.10.8.430">
    <property type="entry name" value="Helical domain of apoptotic protease-activating factors"/>
    <property type="match status" value="1"/>
</dbReference>
<dbReference type="PANTHER" id="PTHR36766:SF51">
    <property type="entry name" value="DISEASE RESISTANCE RPP13-LIKE PROTEIN 1"/>
    <property type="match status" value="1"/>
</dbReference>
<keyword evidence="2" id="KW-0677">Repeat</keyword>
<feature type="domain" description="R13L1/DRL21-like LRR repeat region" evidence="9">
    <location>
        <begin position="679"/>
        <end position="804"/>
    </location>
</feature>
<evidence type="ECO:0000256" key="5">
    <source>
        <dbReference type="ARBA" id="ARBA00022840"/>
    </source>
</evidence>
<evidence type="ECO:0008006" key="12">
    <source>
        <dbReference type="Google" id="ProtNLM"/>
    </source>
</evidence>
<evidence type="ECO:0000313" key="10">
    <source>
        <dbReference type="EMBL" id="KAJ9174554.1"/>
    </source>
</evidence>
<evidence type="ECO:0000256" key="1">
    <source>
        <dbReference type="ARBA" id="ARBA00022614"/>
    </source>
</evidence>
<dbReference type="Gene3D" id="1.10.10.10">
    <property type="entry name" value="Winged helix-like DNA-binding domain superfamily/Winged helix DNA-binding domain"/>
    <property type="match status" value="1"/>
</dbReference>
<dbReference type="Proteomes" id="UP001174677">
    <property type="component" value="Chromosome 8"/>
</dbReference>
<organism evidence="10 11">
    <name type="scientific">Hevea brasiliensis</name>
    <name type="common">Para rubber tree</name>
    <name type="synonym">Siphonia brasiliensis</name>
    <dbReference type="NCBI Taxonomy" id="3981"/>
    <lineage>
        <taxon>Eukaryota</taxon>
        <taxon>Viridiplantae</taxon>
        <taxon>Streptophyta</taxon>
        <taxon>Embryophyta</taxon>
        <taxon>Tracheophyta</taxon>
        <taxon>Spermatophyta</taxon>
        <taxon>Magnoliopsida</taxon>
        <taxon>eudicotyledons</taxon>
        <taxon>Gunneridae</taxon>
        <taxon>Pentapetalae</taxon>
        <taxon>rosids</taxon>
        <taxon>fabids</taxon>
        <taxon>Malpighiales</taxon>
        <taxon>Euphorbiaceae</taxon>
        <taxon>Crotonoideae</taxon>
        <taxon>Micrandreae</taxon>
        <taxon>Hevea</taxon>
    </lineage>
</organism>
<dbReference type="Pfam" id="PF18052">
    <property type="entry name" value="Rx_N"/>
    <property type="match status" value="1"/>
</dbReference>
<dbReference type="InterPro" id="IPR002182">
    <property type="entry name" value="NB-ARC"/>
</dbReference>
<evidence type="ECO:0000256" key="3">
    <source>
        <dbReference type="ARBA" id="ARBA00022741"/>
    </source>
</evidence>
<dbReference type="Gene3D" id="3.80.10.10">
    <property type="entry name" value="Ribonuclease Inhibitor"/>
    <property type="match status" value="3"/>
</dbReference>
<feature type="domain" description="Disease resistance N-terminal" evidence="7">
    <location>
        <begin position="35"/>
        <end position="107"/>
    </location>
</feature>
<evidence type="ECO:0000259" key="9">
    <source>
        <dbReference type="Pfam" id="PF25019"/>
    </source>
</evidence>
<keyword evidence="3" id="KW-0547">Nucleotide-binding</keyword>
<accession>A0ABQ9M2Q2</accession>
<evidence type="ECO:0000313" key="11">
    <source>
        <dbReference type="Proteomes" id="UP001174677"/>
    </source>
</evidence>
<name>A0ABQ9M2Q2_HEVBR</name>
<proteinExistence type="predicted"/>
<evidence type="ECO:0000259" key="6">
    <source>
        <dbReference type="Pfam" id="PF00931"/>
    </source>
</evidence>
<dbReference type="InterPro" id="IPR032675">
    <property type="entry name" value="LRR_dom_sf"/>
</dbReference>
<dbReference type="Pfam" id="PF23559">
    <property type="entry name" value="WHD_DRP"/>
    <property type="match status" value="1"/>
</dbReference>
<gene>
    <name evidence="10" type="ORF">P3X46_013189</name>
</gene>
<feature type="domain" description="NB-ARC" evidence="6">
    <location>
        <begin position="190"/>
        <end position="361"/>
    </location>
</feature>
<dbReference type="InterPro" id="IPR027417">
    <property type="entry name" value="P-loop_NTPase"/>
</dbReference>